<organism evidence="2 3">
    <name type="scientific">Pristionchus fissidentatus</name>
    <dbReference type="NCBI Taxonomy" id="1538716"/>
    <lineage>
        <taxon>Eukaryota</taxon>
        <taxon>Metazoa</taxon>
        <taxon>Ecdysozoa</taxon>
        <taxon>Nematoda</taxon>
        <taxon>Chromadorea</taxon>
        <taxon>Rhabditida</taxon>
        <taxon>Rhabditina</taxon>
        <taxon>Diplogasteromorpha</taxon>
        <taxon>Diplogasteroidea</taxon>
        <taxon>Neodiplogasteridae</taxon>
        <taxon>Pristionchus</taxon>
    </lineage>
</organism>
<evidence type="ECO:0008006" key="4">
    <source>
        <dbReference type="Google" id="ProtNLM"/>
    </source>
</evidence>
<feature type="transmembrane region" description="Helical" evidence="1">
    <location>
        <begin position="20"/>
        <end position="38"/>
    </location>
</feature>
<evidence type="ECO:0000256" key="1">
    <source>
        <dbReference type="SAM" id="Phobius"/>
    </source>
</evidence>
<dbReference type="EMBL" id="BTSY01000006">
    <property type="protein sequence ID" value="GMT33250.1"/>
    <property type="molecule type" value="Genomic_DNA"/>
</dbReference>
<comment type="caution">
    <text evidence="2">The sequence shown here is derived from an EMBL/GenBank/DDBJ whole genome shotgun (WGS) entry which is preliminary data.</text>
</comment>
<proteinExistence type="predicted"/>
<dbReference type="AlphaFoldDB" id="A0AAV5WRL9"/>
<keyword evidence="1" id="KW-0472">Membrane</keyword>
<gene>
    <name evidence="2" type="ORF">PFISCL1PPCAC_24548</name>
</gene>
<feature type="transmembrane region" description="Helical" evidence="1">
    <location>
        <begin position="78"/>
        <end position="97"/>
    </location>
</feature>
<keyword evidence="3" id="KW-1185">Reference proteome</keyword>
<protein>
    <recommendedName>
        <fullName evidence="4">Ion channel</fullName>
    </recommendedName>
</protein>
<evidence type="ECO:0000313" key="3">
    <source>
        <dbReference type="Proteomes" id="UP001432322"/>
    </source>
</evidence>
<reference evidence="2" key="1">
    <citation type="submission" date="2023-10" db="EMBL/GenBank/DDBJ databases">
        <title>Genome assembly of Pristionchus species.</title>
        <authorList>
            <person name="Yoshida K."/>
            <person name="Sommer R.J."/>
        </authorList>
    </citation>
    <scope>NUCLEOTIDE SEQUENCE</scope>
    <source>
        <strain evidence="2">RS5133</strain>
    </source>
</reference>
<sequence length="153" mass="17697">LLSASQQLKWVCLSTQMSLIRMLIDLILILGVFIITHLPCCEIADEYAFRWNVELPIEDGEEMPANVNRPFFDFNLPLVPTILAGWAILIYRVSYYTTITSLGKETDSFLVIFMVNYFIVLIAFIIFMVVVSIFRCLCCCRKSTREMGHEHME</sequence>
<name>A0AAV5WRL9_9BILA</name>
<evidence type="ECO:0000313" key="2">
    <source>
        <dbReference type="EMBL" id="GMT33250.1"/>
    </source>
</evidence>
<feature type="transmembrane region" description="Helical" evidence="1">
    <location>
        <begin position="109"/>
        <end position="134"/>
    </location>
</feature>
<keyword evidence="1" id="KW-0812">Transmembrane</keyword>
<feature type="non-terminal residue" evidence="2">
    <location>
        <position position="1"/>
    </location>
</feature>
<keyword evidence="1" id="KW-1133">Transmembrane helix</keyword>
<dbReference type="Proteomes" id="UP001432322">
    <property type="component" value="Unassembled WGS sequence"/>
</dbReference>
<accession>A0AAV5WRL9</accession>